<dbReference type="Gene3D" id="1.10.340.70">
    <property type="match status" value="1"/>
</dbReference>
<dbReference type="GeneID" id="114575649"/>
<dbReference type="OrthoDB" id="5984437at2759"/>
<protein>
    <recommendedName>
        <fullName evidence="1">Integrase zinc-binding domain-containing protein</fullName>
    </recommendedName>
</protein>
<dbReference type="PANTHER" id="PTHR37984">
    <property type="entry name" value="PROTEIN CBG26694"/>
    <property type="match status" value="1"/>
</dbReference>
<dbReference type="GO" id="GO:0006259">
    <property type="term" value="P:DNA metabolic process"/>
    <property type="evidence" value="ECO:0007669"/>
    <property type="project" value="UniProtKB-ARBA"/>
</dbReference>
<name>A0A913YMQ5_EXADI</name>
<dbReference type="Gene3D" id="3.30.70.270">
    <property type="match status" value="1"/>
</dbReference>
<dbReference type="Gene3D" id="3.30.420.10">
    <property type="entry name" value="Ribonuclease H-like superfamily/Ribonuclease H"/>
    <property type="match status" value="1"/>
</dbReference>
<sequence>MYYKDVQEHPTWLMTSLFMEQRFEEHVKNLYKVLPRLKDKGRKLNRDKCQLRLHKLTYFGHELSGRGMFASEEKVAAVVITIPPQNIAELETDHKPLECIFSRTSKMSARIERWVLRMQGYRYHVVYHPGKTYIADCLSRLNQANGKDPSGATEDFIRLIAAENTPCVMNGNLRKTPSWRLVMRGSRVVIPKSLREQVLKLAHEEHQGIVTTKSRLRTKVWWPKIDSDAERLCKSYHGCQVVGQFQPPEPMKCAEFPTGPCQGVAADLMGPLPSGENIVAVVDYYSRFFEVTIMHSATTPNIISALDEMFCRLIWIPIQYKNRHWTPVQMSGLKRLSS</sequence>
<dbReference type="AlphaFoldDB" id="A0A913YMQ5"/>
<organism evidence="2 3">
    <name type="scientific">Exaiptasia diaphana</name>
    <name type="common">Tropical sea anemone</name>
    <name type="synonym">Aiptasia pulchella</name>
    <dbReference type="NCBI Taxonomy" id="2652724"/>
    <lineage>
        <taxon>Eukaryota</taxon>
        <taxon>Metazoa</taxon>
        <taxon>Cnidaria</taxon>
        <taxon>Anthozoa</taxon>
        <taxon>Hexacorallia</taxon>
        <taxon>Actiniaria</taxon>
        <taxon>Aiptasiidae</taxon>
        <taxon>Exaiptasia</taxon>
    </lineage>
</organism>
<dbReference type="GO" id="GO:0003676">
    <property type="term" value="F:nucleic acid binding"/>
    <property type="evidence" value="ECO:0007669"/>
    <property type="project" value="InterPro"/>
</dbReference>
<evidence type="ECO:0000313" key="3">
    <source>
        <dbReference type="Proteomes" id="UP000887567"/>
    </source>
</evidence>
<dbReference type="FunFam" id="1.10.340.70:FF:000001">
    <property type="entry name" value="Retrovirus-related Pol polyprotein from transposon gypsy-like Protein"/>
    <property type="match status" value="1"/>
</dbReference>
<accession>A0A913YMQ5</accession>
<dbReference type="PANTHER" id="PTHR37984:SF11">
    <property type="entry name" value="INTEGRASE CATALYTIC DOMAIN-CONTAINING PROTEIN"/>
    <property type="match status" value="1"/>
</dbReference>
<dbReference type="KEGG" id="epa:114575649"/>
<proteinExistence type="predicted"/>
<dbReference type="SUPFAM" id="SSF56672">
    <property type="entry name" value="DNA/RNA polymerases"/>
    <property type="match status" value="1"/>
</dbReference>
<dbReference type="InterPro" id="IPR043502">
    <property type="entry name" value="DNA/RNA_pol_sf"/>
</dbReference>
<dbReference type="OMA" id="FFEVTIM"/>
<evidence type="ECO:0000313" key="2">
    <source>
        <dbReference type="EnsemblMetazoa" id="XP_028516760.1"/>
    </source>
</evidence>
<dbReference type="Pfam" id="PF17921">
    <property type="entry name" value="Integrase_H2C2"/>
    <property type="match status" value="1"/>
</dbReference>
<dbReference type="Proteomes" id="UP000887567">
    <property type="component" value="Unplaced"/>
</dbReference>
<evidence type="ECO:0000259" key="1">
    <source>
        <dbReference type="Pfam" id="PF17921"/>
    </source>
</evidence>
<dbReference type="InterPro" id="IPR050951">
    <property type="entry name" value="Retrovirus_Pol_polyprotein"/>
</dbReference>
<dbReference type="RefSeq" id="XP_028516760.1">
    <property type="nucleotide sequence ID" value="XM_028660959.1"/>
</dbReference>
<keyword evidence="3" id="KW-1185">Reference proteome</keyword>
<feature type="domain" description="Integrase zinc-binding" evidence="1">
    <location>
        <begin position="190"/>
        <end position="241"/>
    </location>
</feature>
<dbReference type="InterPro" id="IPR036397">
    <property type="entry name" value="RNaseH_sf"/>
</dbReference>
<dbReference type="EnsemblMetazoa" id="XM_028660959.1">
    <property type="protein sequence ID" value="XP_028516760.1"/>
    <property type="gene ID" value="LOC114575649"/>
</dbReference>
<dbReference type="InterPro" id="IPR043128">
    <property type="entry name" value="Rev_trsase/Diguanyl_cyclase"/>
</dbReference>
<dbReference type="InterPro" id="IPR041588">
    <property type="entry name" value="Integrase_H2C2"/>
</dbReference>
<reference evidence="2" key="1">
    <citation type="submission" date="2022-11" db="UniProtKB">
        <authorList>
            <consortium name="EnsemblMetazoa"/>
        </authorList>
    </citation>
    <scope>IDENTIFICATION</scope>
</reference>